<keyword evidence="3" id="KW-1185">Reference proteome</keyword>
<gene>
    <name evidence="2" type="ORF">Mal52_44390</name>
</gene>
<dbReference type="SUPFAM" id="SSF52980">
    <property type="entry name" value="Restriction endonuclease-like"/>
    <property type="match status" value="1"/>
</dbReference>
<evidence type="ECO:0000259" key="1">
    <source>
        <dbReference type="Pfam" id="PF04480"/>
    </source>
</evidence>
<name>A0A517ZTZ2_9PLAN</name>
<dbReference type="InterPro" id="IPR007569">
    <property type="entry name" value="DUF559"/>
</dbReference>
<dbReference type="InterPro" id="IPR011335">
    <property type="entry name" value="Restrct_endonuc-II-like"/>
</dbReference>
<dbReference type="Gene3D" id="3.40.960.10">
    <property type="entry name" value="VSR Endonuclease"/>
    <property type="match status" value="1"/>
</dbReference>
<dbReference type="PANTHER" id="PTHR38590">
    <property type="entry name" value="BLL0828 PROTEIN"/>
    <property type="match status" value="1"/>
</dbReference>
<dbReference type="Pfam" id="PF04480">
    <property type="entry name" value="DUF559"/>
    <property type="match status" value="1"/>
</dbReference>
<dbReference type="RefSeq" id="WP_145378474.1">
    <property type="nucleotide sequence ID" value="NZ_CP036276.1"/>
</dbReference>
<dbReference type="KEGG" id="sdyn:Mal52_44390"/>
<evidence type="ECO:0000313" key="2">
    <source>
        <dbReference type="EMBL" id="QDU45942.1"/>
    </source>
</evidence>
<accession>A0A517ZTZ2</accession>
<proteinExistence type="predicted"/>
<dbReference type="AlphaFoldDB" id="A0A517ZTZ2"/>
<dbReference type="EMBL" id="CP036276">
    <property type="protein sequence ID" value="QDU45942.1"/>
    <property type="molecule type" value="Genomic_DNA"/>
</dbReference>
<dbReference type="InterPro" id="IPR047216">
    <property type="entry name" value="Endonuclease_DUF559_bact"/>
</dbReference>
<feature type="domain" description="DUF559" evidence="1">
    <location>
        <begin position="11"/>
        <end position="112"/>
    </location>
</feature>
<dbReference type="PANTHER" id="PTHR38590:SF1">
    <property type="entry name" value="BLL0828 PROTEIN"/>
    <property type="match status" value="1"/>
</dbReference>
<reference evidence="2 3" key="1">
    <citation type="submission" date="2019-02" db="EMBL/GenBank/DDBJ databases">
        <title>Deep-cultivation of Planctomycetes and their phenomic and genomic characterization uncovers novel biology.</title>
        <authorList>
            <person name="Wiegand S."/>
            <person name="Jogler M."/>
            <person name="Boedeker C."/>
            <person name="Pinto D."/>
            <person name="Vollmers J."/>
            <person name="Rivas-Marin E."/>
            <person name="Kohn T."/>
            <person name="Peeters S.H."/>
            <person name="Heuer A."/>
            <person name="Rast P."/>
            <person name="Oberbeckmann S."/>
            <person name="Bunk B."/>
            <person name="Jeske O."/>
            <person name="Meyerdierks A."/>
            <person name="Storesund J.E."/>
            <person name="Kallscheuer N."/>
            <person name="Luecker S."/>
            <person name="Lage O.M."/>
            <person name="Pohl T."/>
            <person name="Merkel B.J."/>
            <person name="Hornburger P."/>
            <person name="Mueller R.-W."/>
            <person name="Bruemmer F."/>
            <person name="Labrenz M."/>
            <person name="Spormann A.M."/>
            <person name="Op den Camp H."/>
            <person name="Overmann J."/>
            <person name="Amann R."/>
            <person name="Jetten M.S.M."/>
            <person name="Mascher T."/>
            <person name="Medema M.H."/>
            <person name="Devos D.P."/>
            <person name="Kaster A.-K."/>
            <person name="Ovreas L."/>
            <person name="Rohde M."/>
            <person name="Galperin M.Y."/>
            <person name="Jogler C."/>
        </authorList>
    </citation>
    <scope>NUCLEOTIDE SEQUENCE [LARGE SCALE GENOMIC DNA]</scope>
    <source>
        <strain evidence="2 3">Mal52</strain>
    </source>
</reference>
<dbReference type="Proteomes" id="UP000319383">
    <property type="component" value="Chromosome"/>
</dbReference>
<sequence length="126" mass="14422">MADRIPPPDTHTRAKQLRQQMTVPERKLWSVLRSQRLAGLKFRRQHPIEPYIVDFYCDAARLVVEVHGESHAVTGDYDIKRQRIIENRGYTFLRVSNDEVLEDLEAVALGIARAAGVDLQKWLSGG</sequence>
<evidence type="ECO:0000313" key="3">
    <source>
        <dbReference type="Proteomes" id="UP000319383"/>
    </source>
</evidence>
<dbReference type="CDD" id="cd01038">
    <property type="entry name" value="Endonuclease_DUF559"/>
    <property type="match status" value="1"/>
</dbReference>
<organism evidence="2 3">
    <name type="scientific">Symmachiella dynata</name>
    <dbReference type="NCBI Taxonomy" id="2527995"/>
    <lineage>
        <taxon>Bacteria</taxon>
        <taxon>Pseudomonadati</taxon>
        <taxon>Planctomycetota</taxon>
        <taxon>Planctomycetia</taxon>
        <taxon>Planctomycetales</taxon>
        <taxon>Planctomycetaceae</taxon>
        <taxon>Symmachiella</taxon>
    </lineage>
</organism>
<protein>
    <recommendedName>
        <fullName evidence="1">DUF559 domain-containing protein</fullName>
    </recommendedName>
</protein>